<evidence type="ECO:0000313" key="8">
    <source>
        <dbReference type="EMBL" id="PWI68596.1"/>
    </source>
</evidence>
<dbReference type="InterPro" id="IPR050307">
    <property type="entry name" value="Sterol_Desaturase_Related"/>
</dbReference>
<comment type="caution">
    <text evidence="8">The sequence shown here is derived from an EMBL/GenBank/DDBJ whole genome shotgun (WGS) entry which is preliminary data.</text>
</comment>
<reference evidence="7 10" key="4">
    <citation type="journal article" date="2024" name="Microbiol. Resour. Announc.">
        <title>Genome annotations for the ascomycete fungi Trichoderma harzianum, Trichoderma aggressivum, and Purpureocillium lilacinum.</title>
        <authorList>
            <person name="Beijen E.P.W."/>
            <person name="Ohm R.A."/>
        </authorList>
    </citation>
    <scope>NUCLEOTIDE SEQUENCE [LARGE SCALE GENOMIC DNA]</scope>
    <source>
        <strain evidence="7 10">CBS 150709</strain>
    </source>
</reference>
<dbReference type="GO" id="GO:0016491">
    <property type="term" value="F:oxidoreductase activity"/>
    <property type="evidence" value="ECO:0007669"/>
    <property type="project" value="InterPro"/>
</dbReference>
<keyword evidence="3" id="KW-1133">Transmembrane helix</keyword>
<dbReference type="GO" id="GO:0016020">
    <property type="term" value="C:membrane"/>
    <property type="evidence" value="ECO:0007669"/>
    <property type="project" value="UniProtKB-SubCell"/>
</dbReference>
<keyword evidence="10" id="KW-1185">Reference proteome</keyword>
<evidence type="ECO:0000313" key="7">
    <source>
        <dbReference type="EMBL" id="KAK4082499.1"/>
    </source>
</evidence>
<protein>
    <recommendedName>
        <fullName evidence="6">Fatty acid hydroxylase domain-containing protein</fullName>
    </recommendedName>
</protein>
<feature type="region of interest" description="Disordered" evidence="5">
    <location>
        <begin position="15"/>
        <end position="46"/>
    </location>
</feature>
<gene>
    <name evidence="8" type="ORF">PCL_01685</name>
    <name evidence="7" type="ORF">Purlil1_11274</name>
</gene>
<dbReference type="AlphaFoldDB" id="A0A2U3E295"/>
<evidence type="ECO:0000313" key="9">
    <source>
        <dbReference type="Proteomes" id="UP000245956"/>
    </source>
</evidence>
<dbReference type="GO" id="GO:0008610">
    <property type="term" value="P:lipid biosynthetic process"/>
    <property type="evidence" value="ECO:0007669"/>
    <property type="project" value="InterPro"/>
</dbReference>
<evidence type="ECO:0000313" key="10">
    <source>
        <dbReference type="Proteomes" id="UP001287286"/>
    </source>
</evidence>
<evidence type="ECO:0000259" key="6">
    <source>
        <dbReference type="Pfam" id="PF04116"/>
    </source>
</evidence>
<keyword evidence="2" id="KW-0812">Transmembrane</keyword>
<evidence type="ECO:0000256" key="1">
    <source>
        <dbReference type="ARBA" id="ARBA00004370"/>
    </source>
</evidence>
<dbReference type="Proteomes" id="UP000245956">
    <property type="component" value="Unassembled WGS sequence"/>
</dbReference>
<reference evidence="8" key="1">
    <citation type="submission" date="2015-05" db="EMBL/GenBank/DDBJ databases">
        <authorList>
            <person name="Wang D.B."/>
            <person name="Wang M."/>
        </authorList>
    </citation>
    <scope>NUCLEOTIDE SEQUENCE</scope>
    <source>
        <strain evidence="8">36-1</strain>
    </source>
</reference>
<accession>A0A2U3E295</accession>
<reference evidence="8 9" key="2">
    <citation type="journal article" date="2016" name="Front. Microbiol.">
        <title>Genome and transcriptome sequences reveal the specific parasitism of the nematophagous Purpureocillium lilacinum 36-1.</title>
        <authorList>
            <person name="Xie J."/>
            <person name="Li S."/>
            <person name="Mo C."/>
            <person name="Xiao X."/>
            <person name="Peng D."/>
            <person name="Wang G."/>
            <person name="Xiao Y."/>
        </authorList>
    </citation>
    <scope>NUCLEOTIDE SEQUENCE [LARGE SCALE GENOMIC DNA]</scope>
    <source>
        <strain evidence="8 9">36-1</strain>
    </source>
</reference>
<evidence type="ECO:0000256" key="4">
    <source>
        <dbReference type="ARBA" id="ARBA00023136"/>
    </source>
</evidence>
<dbReference type="EMBL" id="LCWV01000014">
    <property type="protein sequence ID" value="PWI68596.1"/>
    <property type="molecule type" value="Genomic_DNA"/>
</dbReference>
<evidence type="ECO:0000256" key="5">
    <source>
        <dbReference type="SAM" id="MobiDB-lite"/>
    </source>
</evidence>
<sequence>MATGGRHVAWQQVNGTRGRWKTAKSEPPTLPVPRRSHPASAKRQFQVARRRSIAGGYRLPRAPTAVPWPPAQRLIRCTAMQEQPSPIAHLLQARIFPCSVALVASHARLTDFNQPRPPLSPGRRGHRTGKHHKQGAMVNHTSGSLAAAAAAAMANDTLFDTALPPLPSYSLEPTGDVFSWISDFWLSLLLPVAVYWAMSLFFHAIDVLDLFPQYRLHTPDEILKRNHATRYEVARDVLIQQVIQVVTGAALAITEPPEMKGKSDYDVAVWATRLRLAQRAVPGLLSALGLNATALSKSLSVSHPLLAGALAGGYYPVSATAQSAAPGFAPWELAVAKLIYHVLVPGLQFFVAVFILDTWQYFLHRLMHMNRWLYTTFHSRHHRLYVPYAYGALYNHPLEGFLLDTLGAGIGFKVTGMTVRQGTCFFAFSTIKTVDDHCGYSFPWDPLQLITSNNAAYHDIHHQTWGIKTNFSQPFFTFWDGLLNTKYKGSRSNRVEDKKREAKSK</sequence>
<feature type="domain" description="Fatty acid hydroxylase" evidence="6">
    <location>
        <begin position="349"/>
        <end position="485"/>
    </location>
</feature>
<dbReference type="EMBL" id="JAWRVI010000065">
    <property type="protein sequence ID" value="KAK4082499.1"/>
    <property type="molecule type" value="Genomic_DNA"/>
</dbReference>
<dbReference type="PANTHER" id="PTHR11863">
    <property type="entry name" value="STEROL DESATURASE"/>
    <property type="match status" value="1"/>
</dbReference>
<organism evidence="8 9">
    <name type="scientific">Purpureocillium lilacinum</name>
    <name type="common">Paecilomyces lilacinus</name>
    <dbReference type="NCBI Taxonomy" id="33203"/>
    <lineage>
        <taxon>Eukaryota</taxon>
        <taxon>Fungi</taxon>
        <taxon>Dikarya</taxon>
        <taxon>Ascomycota</taxon>
        <taxon>Pezizomycotina</taxon>
        <taxon>Sordariomycetes</taxon>
        <taxon>Hypocreomycetidae</taxon>
        <taxon>Hypocreales</taxon>
        <taxon>Ophiocordycipitaceae</taxon>
        <taxon>Purpureocillium</taxon>
    </lineage>
</organism>
<dbReference type="Pfam" id="PF04116">
    <property type="entry name" value="FA_hydroxylase"/>
    <property type="match status" value="1"/>
</dbReference>
<evidence type="ECO:0000256" key="2">
    <source>
        <dbReference type="ARBA" id="ARBA00022692"/>
    </source>
</evidence>
<keyword evidence="4" id="KW-0472">Membrane</keyword>
<evidence type="ECO:0000256" key="3">
    <source>
        <dbReference type="ARBA" id="ARBA00022989"/>
    </source>
</evidence>
<dbReference type="GO" id="GO:0005506">
    <property type="term" value="F:iron ion binding"/>
    <property type="evidence" value="ECO:0007669"/>
    <property type="project" value="InterPro"/>
</dbReference>
<comment type="subcellular location">
    <subcellularLocation>
        <location evidence="1">Membrane</location>
    </subcellularLocation>
</comment>
<dbReference type="InterPro" id="IPR006694">
    <property type="entry name" value="Fatty_acid_hydroxylase"/>
</dbReference>
<dbReference type="Proteomes" id="UP001287286">
    <property type="component" value="Unassembled WGS sequence"/>
</dbReference>
<name>A0A2U3E295_PURLI</name>
<proteinExistence type="predicted"/>
<reference evidence="7" key="3">
    <citation type="submission" date="2023-11" db="EMBL/GenBank/DDBJ databases">
        <authorList>
            <person name="Beijen E."/>
            <person name="Ohm R.A."/>
        </authorList>
    </citation>
    <scope>NUCLEOTIDE SEQUENCE</scope>
    <source>
        <strain evidence="7">CBS 150709</strain>
    </source>
</reference>